<dbReference type="Proteomes" id="UP000005240">
    <property type="component" value="Unassembled WGS sequence"/>
</dbReference>
<reference evidence="2" key="4">
    <citation type="submission" date="2025-05" db="UniProtKB">
        <authorList>
            <consortium name="EnsemblFungi"/>
        </authorList>
    </citation>
    <scope>IDENTIFICATION</scope>
    <source>
        <strain evidence="2">isolate 1-1 / race 1 (BBBD)</strain>
    </source>
</reference>
<evidence type="ECO:0000313" key="3">
    <source>
        <dbReference type="Proteomes" id="UP000005240"/>
    </source>
</evidence>
<name>A0A0C4FB18_PUCT1</name>
<protein>
    <submittedName>
        <fullName evidence="1 2">Uncharacterized protein</fullName>
    </submittedName>
</protein>
<proteinExistence type="predicted"/>
<dbReference type="VEuPathDB" id="FungiDB:PTTG_10411"/>
<keyword evidence="3" id="KW-1185">Reference proteome</keyword>
<reference evidence="1" key="2">
    <citation type="submission" date="2016-05" db="EMBL/GenBank/DDBJ databases">
        <title>Comparative analysis highlights variable genome content of wheat rusts and divergence of the mating loci.</title>
        <authorList>
            <person name="Cuomo C.A."/>
            <person name="Bakkeren G."/>
            <person name="Szabo L."/>
            <person name="Khalil H."/>
            <person name="Joly D."/>
            <person name="Goldberg J."/>
            <person name="Young S."/>
            <person name="Zeng Q."/>
            <person name="Fellers J."/>
        </authorList>
    </citation>
    <scope>NUCLEOTIDE SEQUENCE [LARGE SCALE GENOMIC DNA]</scope>
    <source>
        <strain evidence="1">1-1 BBBD Race 1</strain>
    </source>
</reference>
<sequence>TPHQGIHTNNYVEAWHKILKTYYLNVQDSRHRIDEVIQILADRVQTAYLITHIQVAEGIKRQRTNKFQDMAKAKADKYTPAIMQLLGIEVRQTPTH</sequence>
<reference evidence="1" key="1">
    <citation type="submission" date="2009-11" db="EMBL/GenBank/DDBJ databases">
        <authorList>
            <consortium name="The Broad Institute Genome Sequencing Platform"/>
            <person name="Ward D."/>
            <person name="Feldgarden M."/>
            <person name="Earl A."/>
            <person name="Young S.K."/>
            <person name="Zeng Q."/>
            <person name="Koehrsen M."/>
            <person name="Alvarado L."/>
            <person name="Berlin A."/>
            <person name="Bochicchio J."/>
            <person name="Borenstein D."/>
            <person name="Chapman S.B."/>
            <person name="Chen Z."/>
            <person name="Engels R."/>
            <person name="Freedman E."/>
            <person name="Gellesch M."/>
            <person name="Goldberg J."/>
            <person name="Griggs A."/>
            <person name="Gujja S."/>
            <person name="Heilman E."/>
            <person name="Heiman D."/>
            <person name="Hepburn T."/>
            <person name="Howarth C."/>
            <person name="Jen D."/>
            <person name="Larson L."/>
            <person name="Lewis B."/>
            <person name="Mehta T."/>
            <person name="Park D."/>
            <person name="Pearson M."/>
            <person name="Roberts A."/>
            <person name="Saif S."/>
            <person name="Shea T."/>
            <person name="Shenoy N."/>
            <person name="Sisk P."/>
            <person name="Stolte C."/>
            <person name="Sykes S."/>
            <person name="Thomson T."/>
            <person name="Walk T."/>
            <person name="White J."/>
            <person name="Yandava C."/>
            <person name="Izard J."/>
            <person name="Baranova O.V."/>
            <person name="Blanton J.M."/>
            <person name="Tanner A.C."/>
            <person name="Dewhirst F.E."/>
            <person name="Haas B."/>
            <person name="Nusbaum C."/>
            <person name="Birren B."/>
        </authorList>
    </citation>
    <scope>NUCLEOTIDE SEQUENCE [LARGE SCALE GENOMIC DNA]</scope>
    <source>
        <strain evidence="1">1-1 BBBD Race 1</strain>
    </source>
</reference>
<accession>A0A0C4FB18</accession>
<dbReference type="EnsemblFungi" id="PTTG_10411-t43_1">
    <property type="protein sequence ID" value="PTTG_10411-t43_1-p1"/>
    <property type="gene ID" value="PTTG_10411"/>
</dbReference>
<dbReference type="AlphaFoldDB" id="A0A0C4FB18"/>
<dbReference type="PANTHER" id="PTHR48159:SF1">
    <property type="entry name" value="MEMBRANE-ASSOCIATED GIANT PROTEIN ANTIGEN, PUTATIVE-RELATED"/>
    <property type="match status" value="1"/>
</dbReference>
<organism evidence="2 3">
    <name type="scientific">Puccinia triticina (isolate 1-1 / race 1 (BBBD))</name>
    <name type="common">Brown leaf rust fungus</name>
    <dbReference type="NCBI Taxonomy" id="630390"/>
    <lineage>
        <taxon>Eukaryota</taxon>
        <taxon>Fungi</taxon>
        <taxon>Dikarya</taxon>
        <taxon>Basidiomycota</taxon>
        <taxon>Pucciniomycotina</taxon>
        <taxon>Pucciniomycetes</taxon>
        <taxon>Pucciniales</taxon>
        <taxon>Pucciniaceae</taxon>
        <taxon>Puccinia</taxon>
    </lineage>
</organism>
<dbReference type="EMBL" id="ADAS02000002">
    <property type="protein sequence ID" value="OAV99728.1"/>
    <property type="molecule type" value="Genomic_DNA"/>
</dbReference>
<evidence type="ECO:0000313" key="1">
    <source>
        <dbReference type="EMBL" id="OAV99728.1"/>
    </source>
</evidence>
<gene>
    <name evidence="1" type="ORF">PTTG_10411</name>
</gene>
<dbReference type="OrthoDB" id="3247294at2759"/>
<dbReference type="PANTHER" id="PTHR48159">
    <property type="entry name" value="MULE DOMAIN-CONTAINING PROTEIN"/>
    <property type="match status" value="1"/>
</dbReference>
<reference evidence="2 3" key="3">
    <citation type="journal article" date="2017" name="G3 (Bethesda)">
        <title>Comparative analysis highlights variable genome content of wheat rusts and divergence of the mating loci.</title>
        <authorList>
            <person name="Cuomo C.A."/>
            <person name="Bakkeren G."/>
            <person name="Khalil H.B."/>
            <person name="Panwar V."/>
            <person name="Joly D."/>
            <person name="Linning R."/>
            <person name="Sakthikumar S."/>
            <person name="Song X."/>
            <person name="Adiconis X."/>
            <person name="Fan L."/>
            <person name="Goldberg J.M."/>
            <person name="Levin J.Z."/>
            <person name="Young S."/>
            <person name="Zeng Q."/>
            <person name="Anikster Y."/>
            <person name="Bruce M."/>
            <person name="Wang M."/>
            <person name="Yin C."/>
            <person name="McCallum B."/>
            <person name="Szabo L.J."/>
            <person name="Hulbert S."/>
            <person name="Chen X."/>
            <person name="Fellers J.P."/>
        </authorList>
    </citation>
    <scope>NUCLEOTIDE SEQUENCE</scope>
    <source>
        <strain evidence="3">Isolate 1-1 / race 1 (BBBD)</strain>
        <strain evidence="2">isolate 1-1 / race 1 (BBBD)</strain>
    </source>
</reference>
<evidence type="ECO:0000313" key="2">
    <source>
        <dbReference type="EnsemblFungi" id="PTTG_10411-t43_1-p1"/>
    </source>
</evidence>